<keyword evidence="3" id="KW-0012">Acyltransferase</keyword>
<dbReference type="PANTHER" id="PTHR43178">
    <property type="entry name" value="DIHYDROLIPOAMIDE ACETYLTRANSFERASE COMPONENT OF PYRUVATE DEHYDROGENASE COMPLEX"/>
    <property type="match status" value="1"/>
</dbReference>
<dbReference type="InterPro" id="IPR023213">
    <property type="entry name" value="CAT-like_dom_sf"/>
</dbReference>
<organism evidence="5">
    <name type="scientific">Caldiarchaeum subterraneum</name>
    <dbReference type="NCBI Taxonomy" id="311458"/>
    <lineage>
        <taxon>Archaea</taxon>
        <taxon>Nitrososphaerota</taxon>
        <taxon>Candidatus Caldarchaeales</taxon>
        <taxon>Candidatus Caldarchaeaceae</taxon>
        <taxon>Candidatus Caldarchaeum</taxon>
    </lineage>
</organism>
<comment type="caution">
    <text evidence="5">The sequence shown here is derived from an EMBL/GenBank/DDBJ whole genome shotgun (WGS) entry which is preliminary data.</text>
</comment>
<dbReference type="Pfam" id="PF00198">
    <property type="entry name" value="2-oxoacid_dh"/>
    <property type="match status" value="1"/>
</dbReference>
<evidence type="ECO:0000259" key="4">
    <source>
        <dbReference type="Pfam" id="PF00198"/>
    </source>
</evidence>
<evidence type="ECO:0000313" key="5">
    <source>
        <dbReference type="EMBL" id="HHK68703.1"/>
    </source>
</evidence>
<dbReference type="GO" id="GO:0031405">
    <property type="term" value="F:lipoic acid binding"/>
    <property type="evidence" value="ECO:0007669"/>
    <property type="project" value="TreeGrafter"/>
</dbReference>
<reference evidence="5" key="1">
    <citation type="journal article" date="2020" name="mSystems">
        <title>Genome- and Community-Level Interaction Insights into Carbon Utilization and Element Cycling Functions of Hydrothermarchaeota in Hydrothermal Sediment.</title>
        <authorList>
            <person name="Zhou Z."/>
            <person name="Liu Y."/>
            <person name="Xu W."/>
            <person name="Pan J."/>
            <person name="Luo Z.H."/>
            <person name="Li M."/>
        </authorList>
    </citation>
    <scope>NUCLEOTIDE SEQUENCE [LARGE SCALE GENOMIC DNA]</scope>
    <source>
        <strain evidence="5">SpSt-1056</strain>
    </source>
</reference>
<dbReference type="InterPro" id="IPR050743">
    <property type="entry name" value="2-oxoacid_DH_E2_comp"/>
</dbReference>
<accession>A0A7C5LG67</accession>
<proteinExistence type="predicted"/>
<evidence type="ECO:0000256" key="1">
    <source>
        <dbReference type="ARBA" id="ARBA00001938"/>
    </source>
</evidence>
<dbReference type="PANTHER" id="PTHR43178:SF5">
    <property type="entry name" value="LIPOAMIDE ACYLTRANSFERASE COMPONENT OF BRANCHED-CHAIN ALPHA-KETO ACID DEHYDROGENASE COMPLEX, MITOCHONDRIAL"/>
    <property type="match status" value="1"/>
</dbReference>
<dbReference type="AlphaFoldDB" id="A0A7C5LG67"/>
<protein>
    <submittedName>
        <fullName evidence="5">2-oxo acid dehydrogenase subunit E2</fullName>
    </submittedName>
</protein>
<dbReference type="GO" id="GO:0016407">
    <property type="term" value="F:acetyltransferase activity"/>
    <property type="evidence" value="ECO:0007669"/>
    <property type="project" value="TreeGrafter"/>
</dbReference>
<sequence>MMCMDKVYKLAGLRKAVAERLGYSLRTSLPVALMTDYDASRLLTVYNGLKQKLGVESPSLTALITKSVGNLLSRYKDFNAVVEGDEVRVMDEVNIAVAVDTPRGLYAPTIKNVDGKTVFEIEAELRRLVERAEKGTITLNELVGHSFTISNLGHLDVIYFTPIINPPDVCILGVGAIKDYGYGPRGHLTLVFDHRVVDGAPAAAFLREIRKSLENPAIP</sequence>
<dbReference type="EMBL" id="DRWN01000051">
    <property type="protein sequence ID" value="HHK68703.1"/>
    <property type="molecule type" value="Genomic_DNA"/>
</dbReference>
<gene>
    <name evidence="5" type="ORF">ENM11_06080</name>
</gene>
<keyword evidence="2" id="KW-0808">Transferase</keyword>
<evidence type="ECO:0000256" key="2">
    <source>
        <dbReference type="ARBA" id="ARBA00022679"/>
    </source>
</evidence>
<comment type="cofactor">
    <cofactor evidence="1">
        <name>(R)-lipoate</name>
        <dbReference type="ChEBI" id="CHEBI:83088"/>
    </cofactor>
</comment>
<feature type="domain" description="2-oxoacid dehydrogenase acyltransferase catalytic" evidence="4">
    <location>
        <begin position="6"/>
        <end position="217"/>
    </location>
</feature>
<name>A0A7C5LG67_CALS0</name>
<evidence type="ECO:0000256" key="3">
    <source>
        <dbReference type="ARBA" id="ARBA00023315"/>
    </source>
</evidence>
<dbReference type="SUPFAM" id="SSF52777">
    <property type="entry name" value="CoA-dependent acyltransferases"/>
    <property type="match status" value="1"/>
</dbReference>
<dbReference type="Gene3D" id="3.30.559.10">
    <property type="entry name" value="Chloramphenicol acetyltransferase-like domain"/>
    <property type="match status" value="1"/>
</dbReference>
<dbReference type="GO" id="GO:0005737">
    <property type="term" value="C:cytoplasm"/>
    <property type="evidence" value="ECO:0007669"/>
    <property type="project" value="TreeGrafter"/>
</dbReference>
<dbReference type="InterPro" id="IPR001078">
    <property type="entry name" value="2-oxoacid_DH_actylTfrase"/>
</dbReference>